<proteinExistence type="predicted"/>
<reference evidence="1" key="1">
    <citation type="submission" date="2018-06" db="EMBL/GenBank/DDBJ databases">
        <authorList>
            <person name="Zhirakovskaya E."/>
        </authorList>
    </citation>
    <scope>NUCLEOTIDE SEQUENCE</scope>
</reference>
<accession>A0A3B0V6K7</accession>
<protein>
    <submittedName>
        <fullName evidence="1">Uncharacterized protein</fullName>
    </submittedName>
</protein>
<organism evidence="1">
    <name type="scientific">hydrothermal vent metagenome</name>
    <dbReference type="NCBI Taxonomy" id="652676"/>
    <lineage>
        <taxon>unclassified sequences</taxon>
        <taxon>metagenomes</taxon>
        <taxon>ecological metagenomes</taxon>
    </lineage>
</organism>
<name>A0A3B0V6K7_9ZZZZ</name>
<gene>
    <name evidence="1" type="ORF">MNBD_GAMMA01-584</name>
</gene>
<dbReference type="AlphaFoldDB" id="A0A3B0V6K7"/>
<evidence type="ECO:0000313" key="1">
    <source>
        <dbReference type="EMBL" id="VAW39218.1"/>
    </source>
</evidence>
<dbReference type="EMBL" id="UOEW01000222">
    <property type="protein sequence ID" value="VAW39218.1"/>
    <property type="molecule type" value="Genomic_DNA"/>
</dbReference>
<sequence>MNTNEKIQESLELKEKALGLLAGAIAKLMLRFKLQRGKFHHLLDEKLVQEAKKQDTDANIVTLAIRTGIDRRYIKKYLDSEMPRARPDKLVTILEDVRWTAQRYYNSKTIPTRGPFRTFQSICEQRAPSTLTYTAILEELIKNGNLKDLGNNKLELLKLRNTTVKDDIKYSQISANQINRTVDTIVFNASTDLLEDKLVQQTIFSTQINPTNFDELHKDIKLITKEYRSRMADLMISYEENVNVGTYPEYGFSFLEYKFLEHKTKFSKYKTEE</sequence>